<reference evidence="1 2" key="1">
    <citation type="submission" date="2019-03" db="EMBL/GenBank/DDBJ databases">
        <title>Genomic Encyclopedia of Type Strains, Phase IV (KMG-IV): sequencing the most valuable type-strain genomes for metagenomic binning, comparative biology and taxonomic classification.</title>
        <authorList>
            <person name="Goeker M."/>
        </authorList>
    </citation>
    <scope>NUCLEOTIDE SEQUENCE [LARGE SCALE GENOMIC DNA]</scope>
    <source>
        <strain evidence="1 2">LX-B</strain>
    </source>
</reference>
<organism evidence="1 2">
    <name type="scientific">Hydrogenispora ethanolica</name>
    <dbReference type="NCBI Taxonomy" id="1082276"/>
    <lineage>
        <taxon>Bacteria</taxon>
        <taxon>Bacillati</taxon>
        <taxon>Bacillota</taxon>
        <taxon>Hydrogenispora</taxon>
    </lineage>
</organism>
<protein>
    <submittedName>
        <fullName evidence="1">Uncharacterized protein</fullName>
    </submittedName>
</protein>
<proteinExistence type="predicted"/>
<sequence length="105" mass="12132">MVLDRSLAAKLGRAEEMLTGLAKHVDRMQRRGIDADFIARMNACHRQVTEAHNRRLGFKARMMEQTVVRQNALAKLEAMAAEARNQIKVELPRETWREFGITDQR</sequence>
<name>A0A4R1RY06_HYDET</name>
<dbReference type="RefSeq" id="WP_132013837.1">
    <property type="nucleotide sequence ID" value="NZ_SLUN01000008.1"/>
</dbReference>
<evidence type="ECO:0000313" key="2">
    <source>
        <dbReference type="Proteomes" id="UP000295008"/>
    </source>
</evidence>
<dbReference type="Proteomes" id="UP000295008">
    <property type="component" value="Unassembled WGS sequence"/>
</dbReference>
<dbReference type="EMBL" id="SLUN01000008">
    <property type="protein sequence ID" value="TCL70862.1"/>
    <property type="molecule type" value="Genomic_DNA"/>
</dbReference>
<gene>
    <name evidence="1" type="ORF">EDC14_10087</name>
</gene>
<accession>A0A4R1RY06</accession>
<dbReference type="AlphaFoldDB" id="A0A4R1RY06"/>
<keyword evidence="2" id="KW-1185">Reference proteome</keyword>
<evidence type="ECO:0000313" key="1">
    <source>
        <dbReference type="EMBL" id="TCL70862.1"/>
    </source>
</evidence>
<comment type="caution">
    <text evidence="1">The sequence shown here is derived from an EMBL/GenBank/DDBJ whole genome shotgun (WGS) entry which is preliminary data.</text>
</comment>